<dbReference type="RefSeq" id="WP_248823698.1">
    <property type="nucleotide sequence ID" value="NZ_JALKFT010000004.1"/>
</dbReference>
<evidence type="ECO:0000256" key="5">
    <source>
        <dbReference type="SAM" id="MobiDB-lite"/>
    </source>
</evidence>
<feature type="compositionally biased region" description="Gly residues" evidence="5">
    <location>
        <begin position="123"/>
        <end position="134"/>
    </location>
</feature>
<evidence type="ECO:0000259" key="6">
    <source>
        <dbReference type="SMART" id="SM00363"/>
    </source>
</evidence>
<protein>
    <submittedName>
        <fullName evidence="7">RNA-binding S4 domain-containing protein</fullName>
    </submittedName>
</protein>
<evidence type="ECO:0000256" key="2">
    <source>
        <dbReference type="ARBA" id="ARBA00022884"/>
    </source>
</evidence>
<dbReference type="EMBL" id="JALKFT010000004">
    <property type="protein sequence ID" value="MCK9875230.1"/>
    <property type="molecule type" value="Genomic_DNA"/>
</dbReference>
<comment type="similarity">
    <text evidence="1">Belongs to the HSP15 family.</text>
</comment>
<dbReference type="PROSITE" id="PS50889">
    <property type="entry name" value="S4"/>
    <property type="match status" value="1"/>
</dbReference>
<reference evidence="7 8" key="1">
    <citation type="submission" date="2022-04" db="EMBL/GenBank/DDBJ databases">
        <title>Genome diversity in the genus Frankia.</title>
        <authorList>
            <person name="Carlos-Shanley C."/>
            <person name="Hahn D."/>
        </authorList>
    </citation>
    <scope>NUCLEOTIDE SEQUENCE [LARGE SCALE GENOMIC DNA]</scope>
    <source>
        <strain evidence="7 8">Ag45/Mut15</strain>
    </source>
</reference>
<organism evidence="7 8">
    <name type="scientific">Frankia umida</name>
    <dbReference type="NCBI Taxonomy" id="573489"/>
    <lineage>
        <taxon>Bacteria</taxon>
        <taxon>Bacillati</taxon>
        <taxon>Actinomycetota</taxon>
        <taxon>Actinomycetes</taxon>
        <taxon>Frankiales</taxon>
        <taxon>Frankiaceae</taxon>
        <taxon>Frankia</taxon>
    </lineage>
</organism>
<accession>A0ABT0JV09</accession>
<dbReference type="InterPro" id="IPR025708">
    <property type="entry name" value="HSP15"/>
</dbReference>
<evidence type="ECO:0000256" key="4">
    <source>
        <dbReference type="PROSITE-ProRule" id="PRU00182"/>
    </source>
</evidence>
<gene>
    <name evidence="7" type="ORF">MXD59_05445</name>
</gene>
<proteinExistence type="inferred from homology"/>
<comment type="caution">
    <text evidence="7">The sequence shown here is derived from an EMBL/GenBank/DDBJ whole genome shotgun (WGS) entry which is preliminary data.</text>
</comment>
<dbReference type="Proteomes" id="UP001201873">
    <property type="component" value="Unassembled WGS sequence"/>
</dbReference>
<dbReference type="CDD" id="cd00165">
    <property type="entry name" value="S4"/>
    <property type="match status" value="1"/>
</dbReference>
<dbReference type="Pfam" id="PF01479">
    <property type="entry name" value="S4"/>
    <property type="match status" value="1"/>
</dbReference>
<dbReference type="InterPro" id="IPR036986">
    <property type="entry name" value="S4_RNA-bd_sf"/>
</dbReference>
<dbReference type="SMART" id="SM00363">
    <property type="entry name" value="S4"/>
    <property type="match status" value="1"/>
</dbReference>
<keyword evidence="2 4" id="KW-0694">RNA-binding</keyword>
<dbReference type="InterPro" id="IPR002942">
    <property type="entry name" value="S4_RNA-bd"/>
</dbReference>
<dbReference type="Gene3D" id="3.10.290.10">
    <property type="entry name" value="RNA-binding S4 domain"/>
    <property type="match status" value="1"/>
</dbReference>
<evidence type="ECO:0000256" key="3">
    <source>
        <dbReference type="ARBA" id="ARBA00023125"/>
    </source>
</evidence>
<dbReference type="PIRSF" id="PIRSF016821">
    <property type="entry name" value="HSP15"/>
    <property type="match status" value="1"/>
</dbReference>
<sequence>MASPQDSARLDTWIWCVRLTKTRSQATIACRAGHVKLNGERAKPAHLVHPGDEIRVRLAGRERVVVITRVLRQRVGPPVAAECYTDHSPPVVRDSAAPVALRDRGAGRPTKRDRRAWERLHGTGTGTGTGAPPR</sequence>
<evidence type="ECO:0000313" key="7">
    <source>
        <dbReference type="EMBL" id="MCK9875230.1"/>
    </source>
</evidence>
<feature type="domain" description="RNA-binding S4" evidence="6">
    <location>
        <begin position="8"/>
        <end position="72"/>
    </location>
</feature>
<keyword evidence="8" id="KW-1185">Reference proteome</keyword>
<keyword evidence="3" id="KW-0238">DNA-binding</keyword>
<evidence type="ECO:0000256" key="1">
    <source>
        <dbReference type="ARBA" id="ARBA00008396"/>
    </source>
</evidence>
<feature type="region of interest" description="Disordered" evidence="5">
    <location>
        <begin position="100"/>
        <end position="134"/>
    </location>
</feature>
<dbReference type="SUPFAM" id="SSF55174">
    <property type="entry name" value="Alpha-L RNA-binding motif"/>
    <property type="match status" value="1"/>
</dbReference>
<evidence type="ECO:0000313" key="8">
    <source>
        <dbReference type="Proteomes" id="UP001201873"/>
    </source>
</evidence>
<name>A0ABT0JV09_9ACTN</name>